<evidence type="ECO:0000256" key="1">
    <source>
        <dbReference type="SAM" id="MobiDB-lite"/>
    </source>
</evidence>
<reference evidence="2 3" key="1">
    <citation type="submission" date="2020-08" db="EMBL/GenBank/DDBJ databases">
        <title>Plant Genome Project.</title>
        <authorList>
            <person name="Zhang R.-G."/>
        </authorList>
    </citation>
    <scope>NUCLEOTIDE SEQUENCE [LARGE SCALE GENOMIC DNA]</scope>
    <source>
        <tissue evidence="2">Rhizome</tissue>
    </source>
</reference>
<evidence type="ECO:0000313" key="2">
    <source>
        <dbReference type="EMBL" id="KAG6519819.1"/>
    </source>
</evidence>
<proteinExistence type="predicted"/>
<gene>
    <name evidence="2" type="ORF">ZIOFF_023328</name>
</gene>
<comment type="caution">
    <text evidence="2">The sequence shown here is derived from an EMBL/GenBank/DDBJ whole genome shotgun (WGS) entry which is preliminary data.</text>
</comment>
<sequence length="134" mass="15149">MTKYGSRSRPVTRSYTRDHINLVSELVMGDTDPITSKLEAFMERLMSQQQVFMEQITSCQQGLEEQIFEISRTVQDARRRPLHTANNPTSAEYDPSRGLEGPRPLKQSDLEKAFLISPKALKLASLKSSALSAY</sequence>
<dbReference type="AlphaFoldDB" id="A0A8J5H426"/>
<keyword evidence="3" id="KW-1185">Reference proteome</keyword>
<accession>A0A8J5H426</accession>
<evidence type="ECO:0000313" key="3">
    <source>
        <dbReference type="Proteomes" id="UP000734854"/>
    </source>
</evidence>
<dbReference type="EMBL" id="JACMSC010000006">
    <property type="protein sequence ID" value="KAG6519819.1"/>
    <property type="molecule type" value="Genomic_DNA"/>
</dbReference>
<organism evidence="2 3">
    <name type="scientific">Zingiber officinale</name>
    <name type="common">Ginger</name>
    <name type="synonym">Amomum zingiber</name>
    <dbReference type="NCBI Taxonomy" id="94328"/>
    <lineage>
        <taxon>Eukaryota</taxon>
        <taxon>Viridiplantae</taxon>
        <taxon>Streptophyta</taxon>
        <taxon>Embryophyta</taxon>
        <taxon>Tracheophyta</taxon>
        <taxon>Spermatophyta</taxon>
        <taxon>Magnoliopsida</taxon>
        <taxon>Liliopsida</taxon>
        <taxon>Zingiberales</taxon>
        <taxon>Zingiberaceae</taxon>
        <taxon>Zingiber</taxon>
    </lineage>
</organism>
<dbReference type="Proteomes" id="UP000734854">
    <property type="component" value="Unassembled WGS sequence"/>
</dbReference>
<name>A0A8J5H426_ZINOF</name>
<protein>
    <submittedName>
        <fullName evidence="2">Uncharacterized protein</fullName>
    </submittedName>
</protein>
<feature type="region of interest" description="Disordered" evidence="1">
    <location>
        <begin position="77"/>
        <end position="105"/>
    </location>
</feature>